<dbReference type="GO" id="GO:0005886">
    <property type="term" value="C:plasma membrane"/>
    <property type="evidence" value="ECO:0007669"/>
    <property type="project" value="UniProtKB-SubCell"/>
</dbReference>
<dbReference type="NCBIfam" id="TIGR02532">
    <property type="entry name" value="IV_pilin_GFxxxE"/>
    <property type="match status" value="1"/>
</dbReference>
<comment type="similarity">
    <text evidence="9">Belongs to the GSP H family.</text>
</comment>
<dbReference type="Pfam" id="PF12019">
    <property type="entry name" value="GspH"/>
    <property type="match status" value="1"/>
</dbReference>
<evidence type="ECO:0000256" key="3">
    <source>
        <dbReference type="ARBA" id="ARBA00022475"/>
    </source>
</evidence>
<evidence type="ECO:0000256" key="4">
    <source>
        <dbReference type="ARBA" id="ARBA00022481"/>
    </source>
</evidence>
<dbReference type="Pfam" id="PF07963">
    <property type="entry name" value="N_methyl"/>
    <property type="match status" value="1"/>
</dbReference>
<keyword evidence="4" id="KW-0488">Methylation</keyword>
<organism evidence="13 14">
    <name type="scientific">Marinobacter nauticus</name>
    <name type="common">Marinobacter hydrocarbonoclasticus</name>
    <name type="synonym">Marinobacter aquaeolei</name>
    <dbReference type="NCBI Taxonomy" id="2743"/>
    <lineage>
        <taxon>Bacteria</taxon>
        <taxon>Pseudomonadati</taxon>
        <taxon>Pseudomonadota</taxon>
        <taxon>Gammaproteobacteria</taxon>
        <taxon>Pseudomonadales</taxon>
        <taxon>Marinobacteraceae</taxon>
        <taxon>Marinobacter</taxon>
    </lineage>
</organism>
<feature type="transmembrane region" description="Helical" evidence="11">
    <location>
        <begin position="12"/>
        <end position="30"/>
    </location>
</feature>
<feature type="domain" description="General secretion pathway GspH" evidence="12">
    <location>
        <begin position="43"/>
        <end position="146"/>
    </location>
</feature>
<dbReference type="SUPFAM" id="SSF54523">
    <property type="entry name" value="Pili subunits"/>
    <property type="match status" value="1"/>
</dbReference>
<reference evidence="13" key="1">
    <citation type="submission" date="2016-11" db="EMBL/GenBank/DDBJ databases">
        <title>Draft Genome Sequence of Marinobacter hydrocarbonoclasticus strain STW2, a polyaromatic aromatic hydrocarbon degrading and denitrifying bacterium from rhizosphere of Seagrass Enhalus acodoides.</title>
        <authorList>
            <person name="Ling J."/>
            <person name="Dong J."/>
        </authorList>
    </citation>
    <scope>NUCLEOTIDE SEQUENCE [LARGE SCALE GENOMIC DNA]</scope>
    <source>
        <strain evidence="13">STW2</strain>
    </source>
</reference>
<dbReference type="EMBL" id="MPKY01000003">
    <property type="protein sequence ID" value="OJS98606.1"/>
    <property type="molecule type" value="Genomic_DNA"/>
</dbReference>
<comment type="subcellular location">
    <subcellularLocation>
        <location evidence="1">Cell inner membrane</location>
        <topology evidence="1">Single-pass membrane protein</topology>
    </subcellularLocation>
</comment>
<keyword evidence="3" id="KW-1003">Cell membrane</keyword>
<evidence type="ECO:0000313" key="14">
    <source>
        <dbReference type="Proteomes" id="UP000183986"/>
    </source>
</evidence>
<evidence type="ECO:0000256" key="1">
    <source>
        <dbReference type="ARBA" id="ARBA00004377"/>
    </source>
</evidence>
<evidence type="ECO:0000256" key="11">
    <source>
        <dbReference type="SAM" id="Phobius"/>
    </source>
</evidence>
<dbReference type="Gene3D" id="3.55.40.10">
    <property type="entry name" value="minor pseudopilin epsh domain"/>
    <property type="match status" value="1"/>
</dbReference>
<evidence type="ECO:0000313" key="13">
    <source>
        <dbReference type="EMBL" id="OJS98606.1"/>
    </source>
</evidence>
<dbReference type="AlphaFoldDB" id="A0A1M2UTG8"/>
<evidence type="ECO:0000256" key="8">
    <source>
        <dbReference type="ARBA" id="ARBA00023136"/>
    </source>
</evidence>
<evidence type="ECO:0000256" key="5">
    <source>
        <dbReference type="ARBA" id="ARBA00022519"/>
    </source>
</evidence>
<dbReference type="InterPro" id="IPR012902">
    <property type="entry name" value="N_methyl_site"/>
</dbReference>
<proteinExistence type="inferred from homology"/>
<dbReference type="Proteomes" id="UP000183986">
    <property type="component" value="Unassembled WGS sequence"/>
</dbReference>
<accession>A0A1M2UTG8</accession>
<keyword evidence="5" id="KW-0997">Cell inner membrane</keyword>
<comment type="caution">
    <text evidence="13">The sequence shown here is derived from an EMBL/GenBank/DDBJ whole genome shotgun (WGS) entry which is preliminary data.</text>
</comment>
<evidence type="ECO:0000256" key="2">
    <source>
        <dbReference type="ARBA" id="ARBA00021549"/>
    </source>
</evidence>
<keyword evidence="6 11" id="KW-0812">Transmembrane</keyword>
<evidence type="ECO:0000256" key="6">
    <source>
        <dbReference type="ARBA" id="ARBA00022692"/>
    </source>
</evidence>
<dbReference type="InterPro" id="IPR022346">
    <property type="entry name" value="T2SS_GspH"/>
</dbReference>
<dbReference type="GO" id="GO:0015628">
    <property type="term" value="P:protein secretion by the type II secretion system"/>
    <property type="evidence" value="ECO:0007669"/>
    <property type="project" value="InterPro"/>
</dbReference>
<gene>
    <name evidence="13" type="ORF">BEE62_15560</name>
</gene>
<dbReference type="InterPro" id="IPR045584">
    <property type="entry name" value="Pilin-like"/>
</dbReference>
<keyword evidence="14" id="KW-1185">Reference proteome</keyword>
<dbReference type="GO" id="GO:0015627">
    <property type="term" value="C:type II protein secretion system complex"/>
    <property type="evidence" value="ECO:0007669"/>
    <property type="project" value="InterPro"/>
</dbReference>
<evidence type="ECO:0000256" key="7">
    <source>
        <dbReference type="ARBA" id="ARBA00022989"/>
    </source>
</evidence>
<name>A0A1M2UTG8_MARNT</name>
<evidence type="ECO:0000259" key="12">
    <source>
        <dbReference type="Pfam" id="PF12019"/>
    </source>
</evidence>
<keyword evidence="8 11" id="KW-0472">Membrane</keyword>
<dbReference type="PROSITE" id="PS00409">
    <property type="entry name" value="PROKAR_NTER_METHYL"/>
    <property type="match status" value="1"/>
</dbReference>
<evidence type="ECO:0000256" key="10">
    <source>
        <dbReference type="ARBA" id="ARBA00030775"/>
    </source>
</evidence>
<evidence type="ECO:0000256" key="9">
    <source>
        <dbReference type="ARBA" id="ARBA00025772"/>
    </source>
</evidence>
<protein>
    <recommendedName>
        <fullName evidence="2">Type II secretion system protein H</fullName>
    </recommendedName>
    <alternativeName>
        <fullName evidence="10">General secretion pathway protein H</fullName>
    </alternativeName>
</protein>
<keyword evidence="7 11" id="KW-1133">Transmembrane helix</keyword>
<sequence length="159" mass="16463">MIQHRGFTLIELLVTLAVLVIVTTVAVPSFRNLAESNRMTGLANEMVAAMNLARSEAVKRGAPVAVCAAAGGWEGGWSVREGAACTGTILRVWDAPDAGPTMTTKPASLNRVTFAALGNRANAIECVHLSGASSSDDRVVLVGASGAISVARRDECPTT</sequence>